<dbReference type="Proteomes" id="UP000029964">
    <property type="component" value="Unassembled WGS sequence"/>
</dbReference>
<dbReference type="EMBL" id="JPKY01000005">
    <property type="protein sequence ID" value="KFH48140.1"/>
    <property type="molecule type" value="Genomic_DNA"/>
</dbReference>
<dbReference type="AlphaFoldDB" id="A0A086TFK8"/>
<evidence type="ECO:0000256" key="1">
    <source>
        <dbReference type="SAM" id="MobiDB-lite"/>
    </source>
</evidence>
<keyword evidence="3" id="KW-1185">Reference proteome</keyword>
<feature type="region of interest" description="Disordered" evidence="1">
    <location>
        <begin position="283"/>
        <end position="356"/>
    </location>
</feature>
<evidence type="ECO:0000313" key="2">
    <source>
        <dbReference type="EMBL" id="KFH48140.1"/>
    </source>
</evidence>
<dbReference type="SUPFAM" id="SSF81296">
    <property type="entry name" value="E set domains"/>
    <property type="match status" value="1"/>
</dbReference>
<evidence type="ECO:0008006" key="4">
    <source>
        <dbReference type="Google" id="ProtNLM"/>
    </source>
</evidence>
<gene>
    <name evidence="2" type="ORF">ACRE_010980</name>
</gene>
<sequence>MSVPVEVQTITYRKRGTHPPVFLAGSFTEPQWVPHEMDYTQDAQGEYVYTSQIRVVPGHEYQFKFKLGEGDTWALDENSPVEIDSSGNKNNLLRVPLKGAPKPSRSVPGKVLNELGIVDVDSRTSTPIEQVANTAAEVADTAQKLDQDDFDSSSTGEPEYSWKEQEPVRTPLFAHENFGAYECVDDGLDHETAGLGLSATETHSRSSSKDFALDDIDINDPTIEKFPSDRGSVIDTLRKIQSSLSEDMVQVEAAPVSPREAGYLADDGRRSPGTLNAEVLTPSRKRENRLSSRSMASLGSIPEDPKAEIGGNSVHHEKSAKPRRAVFEGPDTSSPSEGDDAVEWRGKKVMIPRETV</sequence>
<dbReference type="CDD" id="cd02859">
    <property type="entry name" value="E_set_AMPKbeta_like_N"/>
    <property type="match status" value="1"/>
</dbReference>
<protein>
    <recommendedName>
        <fullName evidence="4">AMP-activated protein kinase glycogen-binding domain-containing protein</fullName>
    </recommendedName>
</protein>
<reference evidence="3" key="1">
    <citation type="journal article" date="2014" name="Genome Announc.">
        <title>Genome sequence and annotation of Acremonium chrysogenum, producer of the beta-lactam antibiotic cephalosporin C.</title>
        <authorList>
            <person name="Terfehr D."/>
            <person name="Dahlmann T.A."/>
            <person name="Specht T."/>
            <person name="Zadra I."/>
            <person name="Kuernsteiner H."/>
            <person name="Kueck U."/>
        </authorList>
    </citation>
    <scope>NUCLEOTIDE SEQUENCE [LARGE SCALE GENOMIC DNA]</scope>
    <source>
        <strain evidence="3">ATCC 11550 / CBS 779.69 / DSM 880 / IAM 14645 / JCM 23072 / IMI 49137</strain>
    </source>
</reference>
<accession>A0A086TFK8</accession>
<proteinExistence type="predicted"/>
<dbReference type="HOGENOM" id="CLU_836933_0_0_1"/>
<dbReference type="OrthoDB" id="5350410at2759"/>
<comment type="caution">
    <text evidence="2">The sequence shown here is derived from an EMBL/GenBank/DDBJ whole genome shotgun (WGS) entry which is preliminary data.</text>
</comment>
<dbReference type="InterPro" id="IPR013783">
    <property type="entry name" value="Ig-like_fold"/>
</dbReference>
<feature type="region of interest" description="Disordered" evidence="1">
    <location>
        <begin position="139"/>
        <end position="165"/>
    </location>
</feature>
<organism evidence="2 3">
    <name type="scientific">Hapsidospora chrysogenum (strain ATCC 11550 / CBS 779.69 / DSM 880 / IAM 14645 / JCM 23072 / IMI 49137)</name>
    <name type="common">Acremonium chrysogenum</name>
    <dbReference type="NCBI Taxonomy" id="857340"/>
    <lineage>
        <taxon>Eukaryota</taxon>
        <taxon>Fungi</taxon>
        <taxon>Dikarya</taxon>
        <taxon>Ascomycota</taxon>
        <taxon>Pezizomycotina</taxon>
        <taxon>Sordariomycetes</taxon>
        <taxon>Hypocreomycetidae</taxon>
        <taxon>Hypocreales</taxon>
        <taxon>Bionectriaceae</taxon>
        <taxon>Hapsidospora</taxon>
    </lineage>
</organism>
<evidence type="ECO:0000313" key="3">
    <source>
        <dbReference type="Proteomes" id="UP000029964"/>
    </source>
</evidence>
<dbReference type="InterPro" id="IPR014756">
    <property type="entry name" value="Ig_E-set"/>
</dbReference>
<name>A0A086TFK8_HAPC1</name>
<dbReference type="Gene3D" id="2.60.40.10">
    <property type="entry name" value="Immunoglobulins"/>
    <property type="match status" value="1"/>
</dbReference>